<feature type="domain" description="NB-ARC" evidence="3">
    <location>
        <begin position="377"/>
        <end position="519"/>
    </location>
</feature>
<dbReference type="Proteomes" id="UP001373714">
    <property type="component" value="Unassembled WGS sequence"/>
</dbReference>
<dbReference type="InterPro" id="IPR027417">
    <property type="entry name" value="P-loop_NTPase"/>
</dbReference>
<dbReference type="GO" id="GO:0043531">
    <property type="term" value="F:ADP binding"/>
    <property type="evidence" value="ECO:0007669"/>
    <property type="project" value="InterPro"/>
</dbReference>
<dbReference type="SUPFAM" id="SSF48452">
    <property type="entry name" value="TPR-like"/>
    <property type="match status" value="2"/>
</dbReference>
<dbReference type="Pfam" id="PF13424">
    <property type="entry name" value="TPR_12"/>
    <property type="match status" value="1"/>
</dbReference>
<keyword evidence="2" id="KW-0175">Coiled coil</keyword>
<accession>A0AAV9VGZ0</accession>
<dbReference type="InterPro" id="IPR002182">
    <property type="entry name" value="NB-ARC"/>
</dbReference>
<dbReference type="SUPFAM" id="SSF53167">
    <property type="entry name" value="Purine and uridine phosphorylases"/>
    <property type="match status" value="1"/>
</dbReference>
<dbReference type="InterPro" id="IPR053137">
    <property type="entry name" value="NLR-like"/>
</dbReference>
<reference evidence="5 6" key="1">
    <citation type="submission" date="2019-10" db="EMBL/GenBank/DDBJ databases">
        <authorList>
            <person name="Palmer J.M."/>
        </authorList>
    </citation>
    <scope>NUCLEOTIDE SEQUENCE [LARGE SCALE GENOMIC DNA]</scope>
    <source>
        <strain evidence="5 6">TWF730</strain>
    </source>
</reference>
<name>A0AAV9VGZ0_9PEZI</name>
<evidence type="ECO:0000259" key="3">
    <source>
        <dbReference type="Pfam" id="PF00931"/>
    </source>
</evidence>
<dbReference type="AlphaFoldDB" id="A0AAV9VGZ0"/>
<dbReference type="InterPro" id="IPR019734">
    <property type="entry name" value="TPR_rpt"/>
</dbReference>
<feature type="domain" description="Nucleoside phosphorylase" evidence="4">
    <location>
        <begin position="46"/>
        <end position="287"/>
    </location>
</feature>
<proteinExistence type="predicted"/>
<dbReference type="InterPro" id="IPR011990">
    <property type="entry name" value="TPR-like_helical_dom_sf"/>
</dbReference>
<dbReference type="Gene3D" id="3.40.50.300">
    <property type="entry name" value="P-loop containing nucleotide triphosphate hydrolases"/>
    <property type="match status" value="1"/>
</dbReference>
<dbReference type="InterPro" id="IPR000845">
    <property type="entry name" value="Nucleoside_phosphorylase_d"/>
</dbReference>
<evidence type="ECO:0000256" key="2">
    <source>
        <dbReference type="SAM" id="Coils"/>
    </source>
</evidence>
<dbReference type="Pfam" id="PF00931">
    <property type="entry name" value="NB-ARC"/>
    <property type="match status" value="1"/>
</dbReference>
<dbReference type="Gene3D" id="1.25.40.10">
    <property type="entry name" value="Tetratricopeptide repeat domain"/>
    <property type="match status" value="2"/>
</dbReference>
<protein>
    <recommendedName>
        <fullName evidence="7">Nucleoside phosphorylase domain-containing protein</fullName>
    </recommendedName>
</protein>
<organism evidence="5 6">
    <name type="scientific">Orbilia blumenaviensis</name>
    <dbReference type="NCBI Taxonomy" id="1796055"/>
    <lineage>
        <taxon>Eukaryota</taxon>
        <taxon>Fungi</taxon>
        <taxon>Dikarya</taxon>
        <taxon>Ascomycota</taxon>
        <taxon>Pezizomycotina</taxon>
        <taxon>Orbiliomycetes</taxon>
        <taxon>Orbiliales</taxon>
        <taxon>Orbiliaceae</taxon>
        <taxon>Orbilia</taxon>
    </lineage>
</organism>
<dbReference type="SMART" id="SM00028">
    <property type="entry name" value="TPR"/>
    <property type="match status" value="5"/>
</dbReference>
<dbReference type="Gene3D" id="3.40.50.1580">
    <property type="entry name" value="Nucleoside phosphorylase domain"/>
    <property type="match status" value="1"/>
</dbReference>
<comment type="caution">
    <text evidence="5">The sequence shown here is derived from an EMBL/GenBank/DDBJ whole genome shotgun (WGS) entry which is preliminary data.</text>
</comment>
<evidence type="ECO:0000256" key="1">
    <source>
        <dbReference type="PROSITE-ProRule" id="PRU00339"/>
    </source>
</evidence>
<dbReference type="SUPFAM" id="SSF52540">
    <property type="entry name" value="P-loop containing nucleoside triphosphate hydrolases"/>
    <property type="match status" value="1"/>
</dbReference>
<evidence type="ECO:0000313" key="6">
    <source>
        <dbReference type="Proteomes" id="UP001373714"/>
    </source>
</evidence>
<dbReference type="GO" id="GO:0009116">
    <property type="term" value="P:nucleoside metabolic process"/>
    <property type="evidence" value="ECO:0007669"/>
    <property type="project" value="InterPro"/>
</dbReference>
<evidence type="ECO:0008006" key="7">
    <source>
        <dbReference type="Google" id="ProtNLM"/>
    </source>
</evidence>
<evidence type="ECO:0000259" key="4">
    <source>
        <dbReference type="Pfam" id="PF01048"/>
    </source>
</evidence>
<dbReference type="Pfam" id="PF01048">
    <property type="entry name" value="PNP_UDP_1"/>
    <property type="match status" value="1"/>
</dbReference>
<dbReference type="GO" id="GO:0003824">
    <property type="term" value="F:catalytic activity"/>
    <property type="evidence" value="ECO:0007669"/>
    <property type="project" value="InterPro"/>
</dbReference>
<gene>
    <name evidence="5" type="ORF">TWF730_006461</name>
</gene>
<feature type="coiled-coil region" evidence="2">
    <location>
        <begin position="869"/>
        <end position="925"/>
    </location>
</feature>
<dbReference type="EMBL" id="JAVHNS010000003">
    <property type="protein sequence ID" value="KAK6360314.1"/>
    <property type="molecule type" value="Genomic_DNA"/>
</dbReference>
<dbReference type="PANTHER" id="PTHR46082:SF11">
    <property type="entry name" value="AAA+ ATPASE DOMAIN-CONTAINING PROTEIN-RELATED"/>
    <property type="match status" value="1"/>
</dbReference>
<dbReference type="PROSITE" id="PS50005">
    <property type="entry name" value="TPR"/>
    <property type="match status" value="1"/>
</dbReference>
<keyword evidence="1" id="KW-0802">TPR repeat</keyword>
<sequence length="1085" mass="120902">MATSRSNPLSTGAYTIAWITALWIELRAAKSVLDHHHPPPHDLKSGEDHSYSFGSIHGHNIVIACLPAGGYGTTNAAVAAGHIRSSFPSIQFYLLVGVGGGIPTVHDVRLGDIVVSRPEGTYNGVVQHDFGKVTQYGEFLPSGNLNKPPQALLKAIASLQASAAQKIGDIIHKHLEEAYSKDLSLTEENRYQGVENDVLYKAGYGHRGGTSDCKDGCSDSEVVVRKARSSATPVVHYGTIASGNQVVKDGETRDKISQSFKALCFEMEAAGLMDNFPTLVVRGICDYSDSHKNKRWQPYAALVAAAYTKELLKHVAAYTEKLLEHVAAAYTPHHISSRLNPSERIFDIPGTLHPNFSGRQKYLKQIHTAFSISPPQQRNIVSVFGIPGLGKSQICLKYIADHGHEYDYAFHATASTEKQWLNSCDSIVGKLGLPEGSSEDQSKRIQALRTWLAGKSRWFLIVDDVTEGAVASVRDTLPSSFGGHVLLSTRDKFIAWEFGENRVALQEMDPDEGRELVLKIYGQSKGDVGGDAQLFADKINQKLGGLPLALEQGTTCARRRCWGLGEYLENLGENMPSIIRDETQTNTHHKDIITTLSIALMGLEAQHVVIFNIILMMRPQALPMGILVEGGSGLKKLPLKVEGSSPKKHWARRLVTRLGGRRPHRGPSPGQATTAQAASLSNKAGSRITEAPQTDADTFKSAQAILQSKPELEKAIVRMEQSSLIRRGEGGEIWVHDLIREILLDGLEERERRDFLSCAVQIVRRAFPRANRFEENRKRRLYLPHMMEVCDLMKSNVMVNHDRAYAVYSIAVHLSNDGGLDQAILLFEELREYHRKADGDNSVNAINALTGVAVCHRNKGEFGQSMVLLQQAVDDIEKLEKRGEVVSRRWKLVIFDELAFIYRILEKYEEAETEYSKIISELEEMEPLKMRDKQLSRSLRGAGIAYERQGNLERALELYERALEGYKRLDGDDSHNTLGVIQNMADVFRKQKQLEKAMEYAQQAWKGFQKIYGDNHMGTTYSIEIMAYIYRDKGECDLALKHFQQILPLFEGNFGKDHRDTKVIIDNIQKLRLELGQAMPSSSPS</sequence>
<dbReference type="InterPro" id="IPR035994">
    <property type="entry name" value="Nucleoside_phosphorylase_sf"/>
</dbReference>
<evidence type="ECO:0000313" key="5">
    <source>
        <dbReference type="EMBL" id="KAK6360314.1"/>
    </source>
</evidence>
<feature type="repeat" description="TPR" evidence="1">
    <location>
        <begin position="936"/>
        <end position="969"/>
    </location>
</feature>
<keyword evidence="6" id="KW-1185">Reference proteome</keyword>
<dbReference type="PANTHER" id="PTHR46082">
    <property type="entry name" value="ATP/GTP-BINDING PROTEIN-RELATED"/>
    <property type="match status" value="1"/>
</dbReference>